<dbReference type="EMBL" id="JABEZZ010000002">
    <property type="protein sequence ID" value="MBA0580214.1"/>
    <property type="molecule type" value="Genomic_DNA"/>
</dbReference>
<evidence type="ECO:0000256" key="1">
    <source>
        <dbReference type="SAM" id="MobiDB-lite"/>
    </source>
</evidence>
<dbReference type="InterPro" id="IPR040256">
    <property type="entry name" value="At4g02000-like"/>
</dbReference>
<evidence type="ECO:0000313" key="3">
    <source>
        <dbReference type="Proteomes" id="UP000593578"/>
    </source>
</evidence>
<sequence length="216" mass="24923">MEETSMETRMSWKDTLMANLHLNDEQWTLSSDDEFNVLDNDDIEVLDSDVHVLPCLPYKYYTKGMLRVIIEVFDIVVKVDYNMTDEKCGRFARIVVAIDIDKPLRLWVGIDGVPQAIEYEGLPTICYDCGTYGHTHESWLKKAKEHETPEKNDVNVKKNGQKEAKNKDNDQIVKGIEGKSLYGPWMQAPSRRRRQPNSRKYGTKGKENVLENHGSQ</sequence>
<accession>A0A7J8NTR5</accession>
<dbReference type="PANTHER" id="PTHR31286">
    <property type="entry name" value="GLYCINE-RICH CELL WALL STRUCTURAL PROTEIN 1.8-LIKE"/>
    <property type="match status" value="1"/>
</dbReference>
<evidence type="ECO:0000313" key="2">
    <source>
        <dbReference type="EMBL" id="MBA0580214.1"/>
    </source>
</evidence>
<organism evidence="2 3">
    <name type="scientific">Gossypium raimondii</name>
    <name type="common">Peruvian cotton</name>
    <name type="synonym">Gossypium klotzschianum subsp. raimondii</name>
    <dbReference type="NCBI Taxonomy" id="29730"/>
    <lineage>
        <taxon>Eukaryota</taxon>
        <taxon>Viridiplantae</taxon>
        <taxon>Streptophyta</taxon>
        <taxon>Embryophyta</taxon>
        <taxon>Tracheophyta</taxon>
        <taxon>Spermatophyta</taxon>
        <taxon>Magnoliopsida</taxon>
        <taxon>eudicotyledons</taxon>
        <taxon>Gunneridae</taxon>
        <taxon>Pentapetalae</taxon>
        <taxon>rosids</taxon>
        <taxon>malvids</taxon>
        <taxon>Malvales</taxon>
        <taxon>Malvaceae</taxon>
        <taxon>Malvoideae</taxon>
        <taxon>Gossypium</taxon>
    </lineage>
</organism>
<feature type="compositionally biased region" description="Basic and acidic residues" evidence="1">
    <location>
        <begin position="143"/>
        <end position="171"/>
    </location>
</feature>
<comment type="caution">
    <text evidence="2">The sequence shown here is derived from an EMBL/GenBank/DDBJ whole genome shotgun (WGS) entry which is preliminary data.</text>
</comment>
<name>A0A7J8NTR5_GOSRA</name>
<feature type="compositionally biased region" description="Basic residues" evidence="1">
    <location>
        <begin position="190"/>
        <end position="203"/>
    </location>
</feature>
<protein>
    <recommendedName>
        <fullName evidence="4">Zinc knuckle CX2CX4HX4C domain-containing protein</fullName>
    </recommendedName>
</protein>
<feature type="region of interest" description="Disordered" evidence="1">
    <location>
        <begin position="143"/>
        <end position="216"/>
    </location>
</feature>
<feature type="non-terminal residue" evidence="2">
    <location>
        <position position="216"/>
    </location>
</feature>
<dbReference type="Proteomes" id="UP000593578">
    <property type="component" value="Unassembled WGS sequence"/>
</dbReference>
<dbReference type="AlphaFoldDB" id="A0A7J8NTR5"/>
<evidence type="ECO:0008006" key="4">
    <source>
        <dbReference type="Google" id="ProtNLM"/>
    </source>
</evidence>
<proteinExistence type="predicted"/>
<gene>
    <name evidence="2" type="ORF">Gorai_022443</name>
</gene>
<dbReference type="PANTHER" id="PTHR31286:SF99">
    <property type="entry name" value="DUF4283 DOMAIN-CONTAINING PROTEIN"/>
    <property type="match status" value="1"/>
</dbReference>
<reference evidence="2 3" key="1">
    <citation type="journal article" date="2019" name="Genome Biol. Evol.">
        <title>Insights into the evolution of the New World diploid cottons (Gossypium, subgenus Houzingenia) based on genome sequencing.</title>
        <authorList>
            <person name="Grover C.E."/>
            <person name="Arick M.A. 2nd"/>
            <person name="Thrash A."/>
            <person name="Conover J.L."/>
            <person name="Sanders W.S."/>
            <person name="Peterson D.G."/>
            <person name="Frelichowski J.E."/>
            <person name="Scheffler J.A."/>
            <person name="Scheffler B.E."/>
            <person name="Wendel J.F."/>
        </authorList>
    </citation>
    <scope>NUCLEOTIDE SEQUENCE [LARGE SCALE GENOMIC DNA]</scope>
    <source>
        <strain evidence="2">8</strain>
        <tissue evidence="2">Leaf</tissue>
    </source>
</reference>